<name>A0A3N9X490_9ACTN</name>
<dbReference type="PANTHER" id="PTHR21310">
    <property type="entry name" value="AMINOGLYCOSIDE PHOSPHOTRANSFERASE-RELATED-RELATED"/>
    <property type="match status" value="1"/>
</dbReference>
<organism evidence="2 3">
    <name type="scientific">Micromonospora inaquosa</name>
    <dbReference type="NCBI Taxonomy" id="2203716"/>
    <lineage>
        <taxon>Bacteria</taxon>
        <taxon>Bacillati</taxon>
        <taxon>Actinomycetota</taxon>
        <taxon>Actinomycetes</taxon>
        <taxon>Micromonosporales</taxon>
        <taxon>Micromonosporaceae</taxon>
        <taxon>Micromonospora</taxon>
    </lineage>
</organism>
<evidence type="ECO:0000313" key="3">
    <source>
        <dbReference type="Proteomes" id="UP000282312"/>
    </source>
</evidence>
<keyword evidence="3" id="KW-1185">Reference proteome</keyword>
<proteinExistence type="predicted"/>
<dbReference type="RefSeq" id="WP_124773502.1">
    <property type="nucleotide sequence ID" value="NZ_JBEZFR010000020.1"/>
</dbReference>
<evidence type="ECO:0000313" key="2">
    <source>
        <dbReference type="EMBL" id="RQX02133.1"/>
    </source>
</evidence>
<dbReference type="OrthoDB" id="5490445at2"/>
<evidence type="ECO:0000259" key="1">
    <source>
        <dbReference type="Pfam" id="PF01636"/>
    </source>
</evidence>
<gene>
    <name evidence="2" type="ORF">DLJ59_16405</name>
</gene>
<dbReference type="Gene3D" id="3.90.1200.10">
    <property type="match status" value="1"/>
</dbReference>
<accession>A0A3N9X490</accession>
<protein>
    <submittedName>
        <fullName evidence="2">Aminoglycoside phosphotransferase family protein</fullName>
    </submittedName>
</protein>
<sequence>MTALSPTQQSLTSADVAYLVGASFGAHTRVRDAGPLAGGGYATVWWALLDDGRRVVLKLAPSAETPLLRYERGLCAAEGRYFRLVADRAPQVPVPAVLWHGTDPAYGEWLVTELLPGRSLSDLAEADGAVDDGPARYDLGVALATLHQVTGDRFGYDGDRAAGPTWRSAFTAMLDELLADAADWDVRLPVTPGRLHDLVGRHADVLDEVRRPALLHFDCWDGNVLAAPDRDGRLRLCGLVDGERFLYGDPLLDLVSPRLFRRVEDEPEHPLLRGYRATAPQPLVLDASARRRLGFYRLHLYLLMTVEMPSRGMTEQSHPRRYAQLTALLDEEIAALDAAADNGLSAPPPGA</sequence>
<dbReference type="InterPro" id="IPR002575">
    <property type="entry name" value="Aminoglycoside_PTrfase"/>
</dbReference>
<dbReference type="GO" id="GO:0016740">
    <property type="term" value="F:transferase activity"/>
    <property type="evidence" value="ECO:0007669"/>
    <property type="project" value="UniProtKB-KW"/>
</dbReference>
<feature type="domain" description="Aminoglycoside phosphotransferase" evidence="1">
    <location>
        <begin position="35"/>
        <end position="275"/>
    </location>
</feature>
<dbReference type="InterPro" id="IPR011009">
    <property type="entry name" value="Kinase-like_dom_sf"/>
</dbReference>
<dbReference type="AlphaFoldDB" id="A0A3N9X490"/>
<dbReference type="SUPFAM" id="SSF56112">
    <property type="entry name" value="Protein kinase-like (PK-like)"/>
    <property type="match status" value="1"/>
</dbReference>
<dbReference type="InterPro" id="IPR051678">
    <property type="entry name" value="AGP_Transferase"/>
</dbReference>
<dbReference type="PANTHER" id="PTHR21310:SF15">
    <property type="entry name" value="AMINOGLYCOSIDE PHOSPHOTRANSFERASE DOMAIN-CONTAINING PROTEIN"/>
    <property type="match status" value="1"/>
</dbReference>
<dbReference type="Proteomes" id="UP000282312">
    <property type="component" value="Unassembled WGS sequence"/>
</dbReference>
<comment type="caution">
    <text evidence="2">The sequence shown here is derived from an EMBL/GenBank/DDBJ whole genome shotgun (WGS) entry which is preliminary data.</text>
</comment>
<dbReference type="Pfam" id="PF01636">
    <property type="entry name" value="APH"/>
    <property type="match status" value="1"/>
</dbReference>
<dbReference type="EMBL" id="QGSZ01000214">
    <property type="protein sequence ID" value="RQX02133.1"/>
    <property type="molecule type" value="Genomic_DNA"/>
</dbReference>
<keyword evidence="2" id="KW-0808">Transferase</keyword>
<dbReference type="Gene3D" id="3.30.200.20">
    <property type="entry name" value="Phosphorylase Kinase, domain 1"/>
    <property type="match status" value="1"/>
</dbReference>
<reference evidence="2 3" key="1">
    <citation type="submission" date="2018-05" db="EMBL/GenBank/DDBJ databases">
        <title>Micromonospora from Atacama Desert.</title>
        <authorList>
            <person name="Carro L."/>
            <person name="Goodfellow M."/>
            <person name="Klenk H.-P."/>
        </authorList>
    </citation>
    <scope>NUCLEOTIDE SEQUENCE [LARGE SCALE GENOMIC DNA]</scope>
    <source>
        <strain evidence="2 3">LB39</strain>
    </source>
</reference>